<name>A0A9W7YI98_9FUNG</name>
<comment type="caution">
    <text evidence="2">The sequence shown here is derived from an EMBL/GenBank/DDBJ whole genome shotgun (WGS) entry which is preliminary data.</text>
</comment>
<dbReference type="InterPro" id="IPR044688">
    <property type="entry name" value="SCI-1-like"/>
</dbReference>
<feature type="compositionally biased region" description="Basic and acidic residues" evidence="1">
    <location>
        <begin position="74"/>
        <end position="93"/>
    </location>
</feature>
<feature type="compositionally biased region" description="Basic and acidic residues" evidence="1">
    <location>
        <begin position="183"/>
        <end position="199"/>
    </location>
</feature>
<feature type="region of interest" description="Disordered" evidence="1">
    <location>
        <begin position="66"/>
        <end position="103"/>
    </location>
</feature>
<evidence type="ECO:0000313" key="3">
    <source>
        <dbReference type="Proteomes" id="UP001143981"/>
    </source>
</evidence>
<feature type="compositionally biased region" description="Basic and acidic residues" evidence="1">
    <location>
        <begin position="149"/>
        <end position="172"/>
    </location>
</feature>
<accession>A0A9W7YI98</accession>
<dbReference type="PANTHER" id="PTHR34117">
    <property type="entry name" value="STYLE CELL-CYCLE INHIBITOR 1"/>
    <property type="match status" value="1"/>
</dbReference>
<proteinExistence type="predicted"/>
<dbReference type="EMBL" id="JANBOI010000083">
    <property type="protein sequence ID" value="KAJ1734300.1"/>
    <property type="molecule type" value="Genomic_DNA"/>
</dbReference>
<organism evidence="2 3">
    <name type="scientific">Coemansia biformis</name>
    <dbReference type="NCBI Taxonomy" id="1286918"/>
    <lineage>
        <taxon>Eukaryota</taxon>
        <taxon>Fungi</taxon>
        <taxon>Fungi incertae sedis</taxon>
        <taxon>Zoopagomycota</taxon>
        <taxon>Kickxellomycotina</taxon>
        <taxon>Kickxellomycetes</taxon>
        <taxon>Kickxellales</taxon>
        <taxon>Kickxellaceae</taxon>
        <taxon>Coemansia</taxon>
    </lineage>
</organism>
<protein>
    <submittedName>
        <fullName evidence="2">Uncharacterized protein</fullName>
    </submittedName>
</protein>
<keyword evidence="3" id="KW-1185">Reference proteome</keyword>
<reference evidence="2" key="1">
    <citation type="submission" date="2022-07" db="EMBL/GenBank/DDBJ databases">
        <title>Phylogenomic reconstructions and comparative analyses of Kickxellomycotina fungi.</title>
        <authorList>
            <person name="Reynolds N.K."/>
            <person name="Stajich J.E."/>
            <person name="Barry K."/>
            <person name="Grigoriev I.V."/>
            <person name="Crous P."/>
            <person name="Smith M.E."/>
        </authorList>
    </citation>
    <scope>NUCLEOTIDE SEQUENCE</scope>
    <source>
        <strain evidence="2">BCRC 34381</strain>
    </source>
</reference>
<dbReference type="PANTHER" id="PTHR34117:SF1">
    <property type="entry name" value="STYLE CELL-CYCLE INHIBITOR 1"/>
    <property type="match status" value="1"/>
</dbReference>
<sequence length="224" mass="25812">MGSVKARRYFDSFVRAWNDGRLSPKYYKQDGELSSLSKSVVTRHDWGLAADAGQQLAAARHRPLTANTVGQPRGAHDPAQDRLADEVRRDDERRRRKRERREAKEREELFLDEVAPKETGREAKIAKKRNLNQARHGEKSPDMDIPDDDLFRDTGDDLAALKRDRDAHERRQQARRQAARTAQGRETRIKEHADRERSTVEALRAMAEQSREQGLGMMRRPAPP</sequence>
<dbReference type="OrthoDB" id="2139939at2759"/>
<feature type="region of interest" description="Disordered" evidence="1">
    <location>
        <begin position="120"/>
        <end position="224"/>
    </location>
</feature>
<gene>
    <name evidence="2" type="ORF">LPJ61_001147</name>
</gene>
<dbReference type="AlphaFoldDB" id="A0A9W7YI98"/>
<dbReference type="Proteomes" id="UP001143981">
    <property type="component" value="Unassembled WGS sequence"/>
</dbReference>
<evidence type="ECO:0000256" key="1">
    <source>
        <dbReference type="SAM" id="MobiDB-lite"/>
    </source>
</evidence>
<evidence type="ECO:0000313" key="2">
    <source>
        <dbReference type="EMBL" id="KAJ1734300.1"/>
    </source>
</evidence>